<reference evidence="1" key="1">
    <citation type="submission" date="2021-05" db="EMBL/GenBank/DDBJ databases">
        <authorList>
            <person name="Pietrasiak N."/>
            <person name="Ward R."/>
            <person name="Stajich J.E."/>
            <person name="Kurbessoian T."/>
        </authorList>
    </citation>
    <scope>NUCLEOTIDE SEQUENCE</scope>
    <source>
        <strain evidence="1">GSE-NOS-MK-12-04C</strain>
    </source>
</reference>
<evidence type="ECO:0000313" key="2">
    <source>
        <dbReference type="Proteomes" id="UP000729701"/>
    </source>
</evidence>
<dbReference type="EMBL" id="JAHHGZ010000017">
    <property type="protein sequence ID" value="MBW4669032.1"/>
    <property type="molecule type" value="Genomic_DNA"/>
</dbReference>
<reference evidence="1" key="2">
    <citation type="journal article" date="2022" name="Microbiol. Resour. Announc.">
        <title>Metagenome Sequencing to Explore Phylogenomics of Terrestrial Cyanobacteria.</title>
        <authorList>
            <person name="Ward R.D."/>
            <person name="Stajich J.E."/>
            <person name="Johansen J.R."/>
            <person name="Huntemann M."/>
            <person name="Clum A."/>
            <person name="Foster B."/>
            <person name="Foster B."/>
            <person name="Roux S."/>
            <person name="Palaniappan K."/>
            <person name="Varghese N."/>
            <person name="Mukherjee S."/>
            <person name="Reddy T.B.K."/>
            <person name="Daum C."/>
            <person name="Copeland A."/>
            <person name="Chen I.A."/>
            <person name="Ivanova N.N."/>
            <person name="Kyrpides N.C."/>
            <person name="Shapiro N."/>
            <person name="Eloe-Fadrosh E.A."/>
            <person name="Pietrasiak N."/>
        </authorList>
    </citation>
    <scope>NUCLEOTIDE SEQUENCE</scope>
    <source>
        <strain evidence="1">GSE-NOS-MK-12-04C</strain>
    </source>
</reference>
<organism evidence="1 2">
    <name type="scientific">Cyanomargarita calcarea GSE-NOS-MK-12-04C</name>
    <dbReference type="NCBI Taxonomy" id="2839659"/>
    <lineage>
        <taxon>Bacteria</taxon>
        <taxon>Bacillati</taxon>
        <taxon>Cyanobacteriota</taxon>
        <taxon>Cyanophyceae</taxon>
        <taxon>Nostocales</taxon>
        <taxon>Cyanomargaritaceae</taxon>
        <taxon>Cyanomargarita</taxon>
    </lineage>
</organism>
<sequence length="74" mass="9067">MSKEIPQIIPSVPPEVEEVFAAHHATKEFYYEVHARAEFKRYCEWYYTTAKQNRQDLEKMRGELNIFSLFRRRR</sequence>
<dbReference type="AlphaFoldDB" id="A0A951QN46"/>
<dbReference type="Proteomes" id="UP000729701">
    <property type="component" value="Unassembled WGS sequence"/>
</dbReference>
<accession>A0A951QN46</accession>
<protein>
    <submittedName>
        <fullName evidence="1">Uncharacterized protein</fullName>
    </submittedName>
</protein>
<evidence type="ECO:0000313" key="1">
    <source>
        <dbReference type="EMBL" id="MBW4669032.1"/>
    </source>
</evidence>
<comment type="caution">
    <text evidence="1">The sequence shown here is derived from an EMBL/GenBank/DDBJ whole genome shotgun (WGS) entry which is preliminary data.</text>
</comment>
<proteinExistence type="predicted"/>
<gene>
    <name evidence="1" type="ORF">KME60_16800</name>
</gene>
<name>A0A951QN46_9CYAN</name>